<organism evidence="4 5">
    <name type="scientific">Rodentibacter myodis</name>
    <dbReference type="NCBI Taxonomy" id="1907939"/>
    <lineage>
        <taxon>Bacteria</taxon>
        <taxon>Pseudomonadati</taxon>
        <taxon>Pseudomonadota</taxon>
        <taxon>Gammaproteobacteria</taxon>
        <taxon>Pasteurellales</taxon>
        <taxon>Pasteurellaceae</taxon>
        <taxon>Rodentibacter</taxon>
    </lineage>
</organism>
<proteinExistence type="inferred from homology"/>
<dbReference type="AlphaFoldDB" id="A0A1V3JKZ5"/>
<dbReference type="HAMAP" id="MF_00518">
    <property type="entry name" value="Deacylase_Dtd"/>
    <property type="match status" value="1"/>
</dbReference>
<dbReference type="GO" id="GO:0019478">
    <property type="term" value="P:D-amino acid catabolic process"/>
    <property type="evidence" value="ECO:0007669"/>
    <property type="project" value="UniProtKB-UniRule"/>
</dbReference>
<dbReference type="GO" id="GO:0005737">
    <property type="term" value="C:cytoplasm"/>
    <property type="evidence" value="ECO:0007669"/>
    <property type="project" value="UniProtKB-SubCell"/>
</dbReference>
<keyword evidence="3" id="KW-0820">tRNA-binding</keyword>
<comment type="domain">
    <text evidence="3">A Gly-cisPro motif from one monomer fits into the active site of the other monomer to allow specific chiral rejection of L-amino acids.</text>
</comment>
<dbReference type="STRING" id="1907939.BKL49_09110"/>
<dbReference type="GO" id="GO:0106026">
    <property type="term" value="F:Gly-tRNA(Ala) deacylase activity"/>
    <property type="evidence" value="ECO:0007669"/>
    <property type="project" value="UniProtKB-UniRule"/>
</dbReference>
<comment type="caution">
    <text evidence="4">The sequence shown here is derived from an EMBL/GenBank/DDBJ whole genome shotgun (WGS) entry which is preliminary data.</text>
</comment>
<protein>
    <recommendedName>
        <fullName evidence="3">D-aminoacyl-tRNA deacylase</fullName>
        <shortName evidence="3">DTD</shortName>
        <ecNumber evidence="3">3.1.1.96</ecNumber>
    </recommendedName>
    <alternativeName>
        <fullName evidence="3">Gly-tRNA(Ala) deacylase</fullName>
        <ecNumber evidence="3">3.1.1.-</ecNumber>
    </alternativeName>
</protein>
<comment type="subunit">
    <text evidence="3">Homodimer.</text>
</comment>
<dbReference type="GO" id="GO:0043908">
    <property type="term" value="F:Ser(Gly)-tRNA(Ala) hydrolase activity"/>
    <property type="evidence" value="ECO:0007669"/>
    <property type="project" value="UniProtKB-UniRule"/>
</dbReference>
<feature type="short sequence motif" description="Gly-cisPro motif, important for rejection of L-amino acids" evidence="3">
    <location>
        <begin position="136"/>
        <end position="137"/>
    </location>
</feature>
<dbReference type="Gene3D" id="3.50.80.10">
    <property type="entry name" value="D-tyrosyl-tRNA(Tyr) deacylase"/>
    <property type="match status" value="1"/>
</dbReference>
<comment type="function">
    <text evidence="3">An aminoacyl-tRNA editing enzyme that deacylates mischarged D-aminoacyl-tRNAs. Also deacylates mischarged glycyl-tRNA(Ala), protecting cells against glycine mischarging by AlaRS. Acts via tRNA-based rather than protein-based catalysis; rejects L-amino acids rather than detecting D-amino acids in the active site. By recycling D-aminoacyl-tRNA to D-amino acids and free tRNA molecules, this enzyme counteracts the toxicity associated with the formation of D-aminoacyl-tRNA entities in vivo and helps enforce protein L-homochirality.</text>
</comment>
<evidence type="ECO:0000313" key="4">
    <source>
        <dbReference type="EMBL" id="OOF57451.1"/>
    </source>
</evidence>
<reference evidence="4 5" key="1">
    <citation type="submission" date="2016-10" db="EMBL/GenBank/DDBJ databases">
        <title>Rodentibacter gen. nov. and new species.</title>
        <authorList>
            <person name="Christensen H."/>
        </authorList>
    </citation>
    <scope>NUCLEOTIDE SEQUENCE [LARGE SCALE GENOMIC DNA]</scope>
    <source>
        <strain evidence="4 5">Ac151</strain>
    </source>
</reference>
<dbReference type="RefSeq" id="WP_077424753.1">
    <property type="nucleotide sequence ID" value="NZ_MLHQ01000024.1"/>
</dbReference>
<dbReference type="InterPro" id="IPR003732">
    <property type="entry name" value="Daa-tRNA_deacyls_DTD"/>
</dbReference>
<dbReference type="CDD" id="cd00563">
    <property type="entry name" value="Dtyr_deacylase"/>
    <property type="match status" value="1"/>
</dbReference>
<evidence type="ECO:0000256" key="2">
    <source>
        <dbReference type="ARBA" id="ARBA00022801"/>
    </source>
</evidence>
<dbReference type="SUPFAM" id="SSF69500">
    <property type="entry name" value="DTD-like"/>
    <property type="match status" value="1"/>
</dbReference>
<dbReference type="EC" id="3.1.1.-" evidence="3"/>
<dbReference type="EMBL" id="MLHQ01000024">
    <property type="protein sequence ID" value="OOF57451.1"/>
    <property type="molecule type" value="Genomic_DNA"/>
</dbReference>
<dbReference type="InterPro" id="IPR023509">
    <property type="entry name" value="DTD-like_sf"/>
</dbReference>
<evidence type="ECO:0000256" key="1">
    <source>
        <dbReference type="ARBA" id="ARBA00009673"/>
    </source>
</evidence>
<dbReference type="Pfam" id="PF02580">
    <property type="entry name" value="Tyr_Deacylase"/>
    <property type="match status" value="1"/>
</dbReference>
<dbReference type="NCBIfam" id="TIGR00256">
    <property type="entry name" value="D-aminoacyl-tRNA deacylase"/>
    <property type="match status" value="1"/>
</dbReference>
<keyword evidence="5" id="KW-1185">Reference proteome</keyword>
<dbReference type="PANTHER" id="PTHR10472:SF5">
    <property type="entry name" value="D-AMINOACYL-TRNA DEACYLASE 1"/>
    <property type="match status" value="1"/>
</dbReference>
<dbReference type="EC" id="3.1.1.96" evidence="3"/>
<comment type="catalytic activity">
    <reaction evidence="3">
        <text>glycyl-tRNA(Ala) + H2O = tRNA(Ala) + glycine + H(+)</text>
        <dbReference type="Rhea" id="RHEA:53744"/>
        <dbReference type="Rhea" id="RHEA-COMP:9657"/>
        <dbReference type="Rhea" id="RHEA-COMP:13640"/>
        <dbReference type="ChEBI" id="CHEBI:15377"/>
        <dbReference type="ChEBI" id="CHEBI:15378"/>
        <dbReference type="ChEBI" id="CHEBI:57305"/>
        <dbReference type="ChEBI" id="CHEBI:78442"/>
        <dbReference type="ChEBI" id="CHEBI:78522"/>
    </reaction>
</comment>
<dbReference type="GO" id="GO:0000049">
    <property type="term" value="F:tRNA binding"/>
    <property type="evidence" value="ECO:0007669"/>
    <property type="project" value="UniProtKB-UniRule"/>
</dbReference>
<dbReference type="GO" id="GO:0051500">
    <property type="term" value="F:D-tyrosyl-tRNA(Tyr) deacylase activity"/>
    <property type="evidence" value="ECO:0007669"/>
    <property type="project" value="TreeGrafter"/>
</dbReference>
<keyword evidence="2 3" id="KW-0378">Hydrolase</keyword>
<accession>A0A1V3JKZ5</accession>
<dbReference type="PANTHER" id="PTHR10472">
    <property type="entry name" value="D-TYROSYL-TRNA TYR DEACYLASE"/>
    <property type="match status" value="1"/>
</dbReference>
<dbReference type="Proteomes" id="UP000188602">
    <property type="component" value="Unassembled WGS sequence"/>
</dbReference>
<dbReference type="FunFam" id="3.50.80.10:FF:000001">
    <property type="entry name" value="D-aminoacyl-tRNA deacylase"/>
    <property type="match status" value="1"/>
</dbReference>
<keyword evidence="3" id="KW-0963">Cytoplasm</keyword>
<evidence type="ECO:0000256" key="3">
    <source>
        <dbReference type="HAMAP-Rule" id="MF_00518"/>
    </source>
</evidence>
<comment type="similarity">
    <text evidence="1 3">Belongs to the DTD family.</text>
</comment>
<evidence type="ECO:0000313" key="5">
    <source>
        <dbReference type="Proteomes" id="UP000188602"/>
    </source>
</evidence>
<comment type="catalytic activity">
    <reaction evidence="3">
        <text>a D-aminoacyl-tRNA + H2O = a tRNA + a D-alpha-amino acid + H(+)</text>
        <dbReference type="Rhea" id="RHEA:13953"/>
        <dbReference type="Rhea" id="RHEA-COMP:10123"/>
        <dbReference type="Rhea" id="RHEA-COMP:10124"/>
        <dbReference type="ChEBI" id="CHEBI:15377"/>
        <dbReference type="ChEBI" id="CHEBI:15378"/>
        <dbReference type="ChEBI" id="CHEBI:59871"/>
        <dbReference type="ChEBI" id="CHEBI:78442"/>
        <dbReference type="ChEBI" id="CHEBI:79333"/>
        <dbReference type="EC" id="3.1.1.96"/>
    </reaction>
</comment>
<comment type="subcellular location">
    <subcellularLocation>
        <location evidence="3">Cytoplasm</location>
    </subcellularLocation>
</comment>
<gene>
    <name evidence="3" type="primary">dtd</name>
    <name evidence="4" type="ORF">BKL49_09110</name>
</gene>
<dbReference type="OrthoDB" id="9801395at2"/>
<keyword evidence="3" id="KW-0694">RNA-binding</keyword>
<sequence>MIALIQRVTQAKVDVDGETVGQIGKGLLVLLGVEKDDDQAKADKLAEKVLNYRIFSDENDKMNLNVQQAGGALLIVSQFTLAADTQKGLRPSFSKGAAPALANELYTYFSQKCAEKISVENGRFAADMQVSLTNDGPVTFWLSV</sequence>
<name>A0A1V3JKZ5_9PAST</name>